<dbReference type="RefSeq" id="XP_025491953.1">
    <property type="nucleotide sequence ID" value="XM_025641559.1"/>
</dbReference>
<organism evidence="1 2">
    <name type="scientific">Aspergillus uvarum CBS 121591</name>
    <dbReference type="NCBI Taxonomy" id="1448315"/>
    <lineage>
        <taxon>Eukaryota</taxon>
        <taxon>Fungi</taxon>
        <taxon>Dikarya</taxon>
        <taxon>Ascomycota</taxon>
        <taxon>Pezizomycotina</taxon>
        <taxon>Eurotiomycetes</taxon>
        <taxon>Eurotiomycetidae</taxon>
        <taxon>Eurotiales</taxon>
        <taxon>Aspergillaceae</taxon>
        <taxon>Aspergillus</taxon>
        <taxon>Aspergillus subgen. Circumdati</taxon>
    </lineage>
</organism>
<sequence length="146" mass="16737">MAGRIMVSDFDQKPKAHTQPRLIRLWAKSSSHELLLPLLHALRRMTSNPSHLEAPLVWLTLAIYQFLYTFVPFKREPRRILFLVSGSKEGDSFRGCISIPIEVPCLHGYYSTMMCLQRENATRVASLSSLPAIWSEICIARRMHPS</sequence>
<dbReference type="EMBL" id="KZ821700">
    <property type="protein sequence ID" value="PYH81753.1"/>
    <property type="molecule type" value="Genomic_DNA"/>
</dbReference>
<evidence type="ECO:0000313" key="2">
    <source>
        <dbReference type="Proteomes" id="UP000248340"/>
    </source>
</evidence>
<dbReference type="GeneID" id="37144301"/>
<keyword evidence="2" id="KW-1185">Reference proteome</keyword>
<accession>A0A319CSL8</accession>
<dbReference type="Proteomes" id="UP000248340">
    <property type="component" value="Unassembled WGS sequence"/>
</dbReference>
<evidence type="ECO:0000313" key="1">
    <source>
        <dbReference type="EMBL" id="PYH81753.1"/>
    </source>
</evidence>
<protein>
    <submittedName>
        <fullName evidence="1">Uncharacterized protein</fullName>
    </submittedName>
</protein>
<dbReference type="AlphaFoldDB" id="A0A319CSL8"/>
<name>A0A319CSL8_9EURO</name>
<dbReference type="VEuPathDB" id="FungiDB:BO82DRAFT_79637"/>
<proteinExistence type="predicted"/>
<gene>
    <name evidence="1" type="ORF">BO82DRAFT_79637</name>
</gene>
<reference evidence="1 2" key="1">
    <citation type="submission" date="2016-12" db="EMBL/GenBank/DDBJ databases">
        <title>The genomes of Aspergillus section Nigri reveals drivers in fungal speciation.</title>
        <authorList>
            <consortium name="DOE Joint Genome Institute"/>
            <person name="Vesth T.C."/>
            <person name="Nybo J."/>
            <person name="Theobald S."/>
            <person name="Brandl J."/>
            <person name="Frisvad J.C."/>
            <person name="Nielsen K.F."/>
            <person name="Lyhne E.K."/>
            <person name="Kogle M.E."/>
            <person name="Kuo A."/>
            <person name="Riley R."/>
            <person name="Clum A."/>
            <person name="Nolan M."/>
            <person name="Lipzen A."/>
            <person name="Salamov A."/>
            <person name="Henrissat B."/>
            <person name="Wiebenga A."/>
            <person name="De Vries R.P."/>
            <person name="Grigoriev I.V."/>
            <person name="Mortensen U.H."/>
            <person name="Andersen M.R."/>
            <person name="Baker S.E."/>
        </authorList>
    </citation>
    <scope>NUCLEOTIDE SEQUENCE [LARGE SCALE GENOMIC DNA]</scope>
    <source>
        <strain evidence="1 2">CBS 121591</strain>
    </source>
</reference>